<keyword evidence="1" id="KW-0805">Transcription regulation</keyword>
<dbReference type="Pfam" id="PF13377">
    <property type="entry name" value="Peripla_BP_3"/>
    <property type="match status" value="1"/>
</dbReference>
<reference evidence="6" key="1">
    <citation type="journal article" date="2019" name="Int. J. Syst. Evol. Microbiol.">
        <title>The Global Catalogue of Microorganisms (GCM) 10K type strain sequencing project: providing services to taxonomists for standard genome sequencing and annotation.</title>
        <authorList>
            <consortium name="The Broad Institute Genomics Platform"/>
            <consortium name="The Broad Institute Genome Sequencing Center for Infectious Disease"/>
            <person name="Wu L."/>
            <person name="Ma J."/>
        </authorList>
    </citation>
    <scope>NUCLEOTIDE SEQUENCE [LARGE SCALE GENOMIC DNA]</scope>
    <source>
        <strain evidence="6">CCM 8932</strain>
    </source>
</reference>
<gene>
    <name evidence="5" type="ORF">ACFP3T_10220</name>
</gene>
<dbReference type="PANTHER" id="PTHR30146">
    <property type="entry name" value="LACI-RELATED TRANSCRIPTIONAL REPRESSOR"/>
    <property type="match status" value="1"/>
</dbReference>
<dbReference type="InterPro" id="IPR046335">
    <property type="entry name" value="LacI/GalR-like_sensor"/>
</dbReference>
<dbReference type="EMBL" id="JBHSSD010000042">
    <property type="protein sequence ID" value="MFC6165045.1"/>
    <property type="molecule type" value="Genomic_DNA"/>
</dbReference>
<organism evidence="5 6">
    <name type="scientific">Lactiplantibacillus dongliensis</name>
    <dbReference type="NCBI Taxonomy" id="2559919"/>
    <lineage>
        <taxon>Bacteria</taxon>
        <taxon>Bacillati</taxon>
        <taxon>Bacillota</taxon>
        <taxon>Bacilli</taxon>
        <taxon>Lactobacillales</taxon>
        <taxon>Lactobacillaceae</taxon>
        <taxon>Lactiplantibacillus</taxon>
    </lineage>
</organism>
<dbReference type="GO" id="GO:0003677">
    <property type="term" value="F:DNA binding"/>
    <property type="evidence" value="ECO:0007669"/>
    <property type="project" value="UniProtKB-KW"/>
</dbReference>
<dbReference type="Gene3D" id="1.10.260.40">
    <property type="entry name" value="lambda repressor-like DNA-binding domains"/>
    <property type="match status" value="1"/>
</dbReference>
<evidence type="ECO:0000256" key="2">
    <source>
        <dbReference type="ARBA" id="ARBA00023125"/>
    </source>
</evidence>
<keyword evidence="6" id="KW-1185">Reference proteome</keyword>
<comment type="caution">
    <text evidence="5">The sequence shown here is derived from an EMBL/GenBank/DDBJ whole genome shotgun (WGS) entry which is preliminary data.</text>
</comment>
<evidence type="ECO:0000259" key="4">
    <source>
        <dbReference type="PROSITE" id="PS50932"/>
    </source>
</evidence>
<evidence type="ECO:0000256" key="3">
    <source>
        <dbReference type="ARBA" id="ARBA00023163"/>
    </source>
</evidence>
<dbReference type="PROSITE" id="PS00356">
    <property type="entry name" value="HTH_LACI_1"/>
    <property type="match status" value="1"/>
</dbReference>
<dbReference type="PANTHER" id="PTHR30146:SF149">
    <property type="entry name" value="HTH-TYPE TRANSCRIPTIONAL REGULATOR EBGR"/>
    <property type="match status" value="1"/>
</dbReference>
<accession>A0ABW1R605</accession>
<evidence type="ECO:0000313" key="6">
    <source>
        <dbReference type="Proteomes" id="UP001596253"/>
    </source>
</evidence>
<dbReference type="InterPro" id="IPR010982">
    <property type="entry name" value="Lambda_DNA-bd_dom_sf"/>
</dbReference>
<dbReference type="PROSITE" id="PS50932">
    <property type="entry name" value="HTH_LACI_2"/>
    <property type="match status" value="1"/>
</dbReference>
<keyword evidence="3" id="KW-0804">Transcription</keyword>
<feature type="domain" description="HTH lacI-type" evidence="4">
    <location>
        <begin position="2"/>
        <end position="58"/>
    </location>
</feature>
<dbReference type="InterPro" id="IPR028082">
    <property type="entry name" value="Peripla_BP_I"/>
</dbReference>
<dbReference type="Proteomes" id="UP001596253">
    <property type="component" value="Unassembled WGS sequence"/>
</dbReference>
<dbReference type="InterPro" id="IPR000843">
    <property type="entry name" value="HTH_LacI"/>
</dbReference>
<dbReference type="CDD" id="cd01392">
    <property type="entry name" value="HTH_LacI"/>
    <property type="match status" value="1"/>
</dbReference>
<evidence type="ECO:0000256" key="1">
    <source>
        <dbReference type="ARBA" id="ARBA00023015"/>
    </source>
</evidence>
<dbReference type="SUPFAM" id="SSF47413">
    <property type="entry name" value="lambda repressor-like DNA-binding domains"/>
    <property type="match status" value="1"/>
</dbReference>
<evidence type="ECO:0000313" key="5">
    <source>
        <dbReference type="EMBL" id="MFC6165045.1"/>
    </source>
</evidence>
<dbReference type="SUPFAM" id="SSF53822">
    <property type="entry name" value="Periplasmic binding protein-like I"/>
    <property type="match status" value="1"/>
</dbReference>
<sequence>MATIQDIASKAQVSPSTVSRVLNYDKSLAVTTETRQRIFEIAEDLHYQKSKKKPKKKAVKRIALLQWHSLEAELNDLFYMQVQHGSVVEATAQKFETIVATTDSALPEFDRSVQGIVAIGRFDRDELRQFKALRLPLVVVATNSLTEAIDCVNGDYATPTKMIIEHFIDQGIQDIGLLVGSETTNGNKQPLHDARTGTYMRELKDLDLFNADFLFQGEFTPESGYALMQQAIKKLGDRLPHAFLVGNDAMGVGALRALQEAKLAVPQRVSIIGFNDSLVATYTNPQLSTVHAYSEEMGKLAIDQLIRRMQDPERLPRMVTLPSKIIYRESSV</sequence>
<dbReference type="RefSeq" id="WP_137639155.1">
    <property type="nucleotide sequence ID" value="NZ_BJDK01000003.1"/>
</dbReference>
<protein>
    <submittedName>
        <fullName evidence="5">LacI family DNA-binding transcriptional regulator</fullName>
    </submittedName>
</protein>
<dbReference type="SMART" id="SM00354">
    <property type="entry name" value="HTH_LACI"/>
    <property type="match status" value="1"/>
</dbReference>
<dbReference type="CDD" id="cd01544">
    <property type="entry name" value="PBP1_GalR"/>
    <property type="match status" value="1"/>
</dbReference>
<keyword evidence="2 5" id="KW-0238">DNA-binding</keyword>
<proteinExistence type="predicted"/>
<dbReference type="Pfam" id="PF00356">
    <property type="entry name" value="LacI"/>
    <property type="match status" value="1"/>
</dbReference>
<dbReference type="Gene3D" id="3.40.50.2300">
    <property type="match status" value="2"/>
</dbReference>
<name>A0ABW1R605_9LACO</name>